<name>A0A3D8MAQ7_9ALTE</name>
<keyword evidence="1 5" id="KW-0378">Hydrolase</keyword>
<dbReference type="GO" id="GO:0008477">
    <property type="term" value="F:purine nucleosidase activity"/>
    <property type="evidence" value="ECO:0007669"/>
    <property type="project" value="TreeGrafter"/>
</dbReference>
<comment type="caution">
    <text evidence="5">The sequence shown here is derived from an EMBL/GenBank/DDBJ whole genome shotgun (WGS) entry which is preliminary data.</text>
</comment>
<keyword evidence="6" id="KW-1185">Reference proteome</keyword>
<evidence type="ECO:0000256" key="2">
    <source>
        <dbReference type="ARBA" id="ARBA00023295"/>
    </source>
</evidence>
<keyword evidence="3" id="KW-0732">Signal</keyword>
<dbReference type="InterPro" id="IPR036452">
    <property type="entry name" value="Ribo_hydro-like"/>
</dbReference>
<evidence type="ECO:0000256" key="1">
    <source>
        <dbReference type="ARBA" id="ARBA00022801"/>
    </source>
</evidence>
<dbReference type="Pfam" id="PF01156">
    <property type="entry name" value="IU_nuc_hydro"/>
    <property type="match status" value="1"/>
</dbReference>
<feature type="chain" id="PRO_5017758818" evidence="3">
    <location>
        <begin position="26"/>
        <end position="324"/>
    </location>
</feature>
<dbReference type="GO" id="GO:0006152">
    <property type="term" value="P:purine nucleoside catabolic process"/>
    <property type="evidence" value="ECO:0007669"/>
    <property type="project" value="TreeGrafter"/>
</dbReference>
<feature type="domain" description="Inosine/uridine-preferring nucleoside hydrolase" evidence="4">
    <location>
        <begin position="29"/>
        <end position="289"/>
    </location>
</feature>
<sequence length="324" mass="35463">MFCLFSLGWRKVAFILGMFAFASQAAVPVIFDTDIGSDIDDTWALSLILKSPELDLKLVTTATEEPVYRAKVAAKFLELAGRSDVPVGIGIASEGSAEFQKPWVEGYQLADYPGEIAEDGVGKLIDVVRSSAETVTIIVAGPMHNIQAALERAPDIAGKVKLVGMHGSIDKGYDDAPSAEYNVQNNVPAFRAALQAPWQGFTITPLDTCGDIVIEGPLFARLKASEDAQLQAIFTNFEIWADLVTFTKVDYTDRHTSILYDSVAVYLALPEHPLLPTETMAISVDDEGFTRRDPAGSVIQVAMQWQDKAGFYEWMTERLLSQPH</sequence>
<accession>A0A3D8MAQ7</accession>
<dbReference type="RefSeq" id="WP_115592767.1">
    <property type="nucleotide sequence ID" value="NZ_QRHA01000004.1"/>
</dbReference>
<dbReference type="InterPro" id="IPR001910">
    <property type="entry name" value="Inosine/uridine_hydrolase_dom"/>
</dbReference>
<proteinExistence type="predicted"/>
<reference evidence="6" key="1">
    <citation type="submission" date="2018-08" db="EMBL/GenBank/DDBJ databases">
        <authorList>
            <person name="Zhang J."/>
            <person name="Du Z.-J."/>
        </authorList>
    </citation>
    <scope>NUCLEOTIDE SEQUENCE [LARGE SCALE GENOMIC DNA]</scope>
    <source>
        <strain evidence="6">KCTC 52655</strain>
    </source>
</reference>
<keyword evidence="2" id="KW-0326">Glycosidase</keyword>
<dbReference type="AlphaFoldDB" id="A0A3D8MAQ7"/>
<evidence type="ECO:0000256" key="3">
    <source>
        <dbReference type="SAM" id="SignalP"/>
    </source>
</evidence>
<dbReference type="PANTHER" id="PTHR12304">
    <property type="entry name" value="INOSINE-URIDINE PREFERRING NUCLEOSIDE HYDROLASE"/>
    <property type="match status" value="1"/>
</dbReference>
<feature type="signal peptide" evidence="3">
    <location>
        <begin position="1"/>
        <end position="25"/>
    </location>
</feature>
<evidence type="ECO:0000259" key="4">
    <source>
        <dbReference type="Pfam" id="PF01156"/>
    </source>
</evidence>
<dbReference type="SUPFAM" id="SSF53590">
    <property type="entry name" value="Nucleoside hydrolase"/>
    <property type="match status" value="1"/>
</dbReference>
<dbReference type="Proteomes" id="UP000256561">
    <property type="component" value="Unassembled WGS sequence"/>
</dbReference>
<organism evidence="5 6">
    <name type="scientific">Alteromonas aestuariivivens</name>
    <dbReference type="NCBI Taxonomy" id="1938339"/>
    <lineage>
        <taxon>Bacteria</taxon>
        <taxon>Pseudomonadati</taxon>
        <taxon>Pseudomonadota</taxon>
        <taxon>Gammaproteobacteria</taxon>
        <taxon>Alteromonadales</taxon>
        <taxon>Alteromonadaceae</taxon>
        <taxon>Alteromonas/Salinimonas group</taxon>
        <taxon>Alteromonas</taxon>
    </lineage>
</organism>
<protein>
    <submittedName>
        <fullName evidence="5">Nucleoside hydrolase</fullName>
    </submittedName>
</protein>
<dbReference type="PANTHER" id="PTHR12304:SF4">
    <property type="entry name" value="URIDINE NUCLEOSIDASE"/>
    <property type="match status" value="1"/>
</dbReference>
<dbReference type="OrthoDB" id="9797882at2"/>
<gene>
    <name evidence="5" type="ORF">DXV75_07455</name>
</gene>
<dbReference type="InterPro" id="IPR023186">
    <property type="entry name" value="IUNH"/>
</dbReference>
<dbReference type="EMBL" id="QRHA01000004">
    <property type="protein sequence ID" value="RDV26815.1"/>
    <property type="molecule type" value="Genomic_DNA"/>
</dbReference>
<dbReference type="Gene3D" id="3.90.245.10">
    <property type="entry name" value="Ribonucleoside hydrolase-like"/>
    <property type="match status" value="1"/>
</dbReference>
<dbReference type="GO" id="GO:0005829">
    <property type="term" value="C:cytosol"/>
    <property type="evidence" value="ECO:0007669"/>
    <property type="project" value="TreeGrafter"/>
</dbReference>
<evidence type="ECO:0000313" key="6">
    <source>
        <dbReference type="Proteomes" id="UP000256561"/>
    </source>
</evidence>
<evidence type="ECO:0000313" key="5">
    <source>
        <dbReference type="EMBL" id="RDV26815.1"/>
    </source>
</evidence>